<evidence type="ECO:0000313" key="1">
    <source>
        <dbReference type="EMBL" id="CRL62411.1"/>
    </source>
</evidence>
<dbReference type="PROSITE" id="PS51257">
    <property type="entry name" value="PROKAR_LIPOPROTEIN"/>
    <property type="match status" value="1"/>
</dbReference>
<evidence type="ECO:0000313" key="2">
    <source>
        <dbReference type="Proteomes" id="UP000183920"/>
    </source>
</evidence>
<proteinExistence type="predicted"/>
<accession>A0A0G4Q9W4</accession>
<name>A0A0G4Q9W4_9GAMM</name>
<protein>
    <recommendedName>
        <fullName evidence="3">Lipoprotein</fullName>
    </recommendedName>
</protein>
<dbReference type="Proteomes" id="UP000183920">
    <property type="component" value="Unassembled WGS sequence"/>
</dbReference>
<sequence length="155" mass="17273">MYKYFFCIFSIFFMTGCASQEPLKKVTSSGKPEGVYSNTTKSSVKDALSTYCNERGFIVLESTDSGVLCSKKTEGGTAVMSQLAIGNSYSTTPEVKLKFSISEVGEVIKVWADAWFETQMAMGQVNRMDIKNNSDINQIQDRLDNLSPKKIQEKK</sequence>
<evidence type="ECO:0008006" key="3">
    <source>
        <dbReference type="Google" id="ProtNLM"/>
    </source>
</evidence>
<dbReference type="EMBL" id="CVRY01000004">
    <property type="protein sequence ID" value="CRL62411.1"/>
    <property type="molecule type" value="Genomic_DNA"/>
</dbReference>
<gene>
    <name evidence="1" type="ORF">BN1804_01938</name>
</gene>
<organism evidence="1 2">
    <name type="scientific">Proteus penneri</name>
    <dbReference type="NCBI Taxonomy" id="102862"/>
    <lineage>
        <taxon>Bacteria</taxon>
        <taxon>Pseudomonadati</taxon>
        <taxon>Pseudomonadota</taxon>
        <taxon>Gammaproteobacteria</taxon>
        <taxon>Enterobacterales</taxon>
        <taxon>Morganellaceae</taxon>
        <taxon>Proteus</taxon>
    </lineage>
</organism>
<dbReference type="RefSeq" id="WP_072063874.1">
    <property type="nucleotide sequence ID" value="NZ_CAXOKJ010000010.1"/>
</dbReference>
<dbReference type="AlphaFoldDB" id="A0A0G4Q9W4"/>
<reference evidence="2" key="1">
    <citation type="submission" date="2015-06" db="EMBL/GenBank/DDBJ databases">
        <authorList>
            <person name="Urmite Genomes"/>
        </authorList>
    </citation>
    <scope>NUCLEOTIDE SEQUENCE [LARGE SCALE GENOMIC DNA]</scope>
    <source>
        <strain evidence="2">CSUR P1867</strain>
    </source>
</reference>